<name>A0ABN2AIM3_9MICO</name>
<feature type="transmembrane region" description="Helical" evidence="2">
    <location>
        <begin position="138"/>
        <end position="165"/>
    </location>
</feature>
<dbReference type="Proteomes" id="UP001500177">
    <property type="component" value="Unassembled WGS sequence"/>
</dbReference>
<organism evidence="4 5">
    <name type="scientific">Brevibacterium permense</name>
    <dbReference type="NCBI Taxonomy" id="234834"/>
    <lineage>
        <taxon>Bacteria</taxon>
        <taxon>Bacillati</taxon>
        <taxon>Actinomycetota</taxon>
        <taxon>Actinomycetes</taxon>
        <taxon>Micrococcales</taxon>
        <taxon>Brevibacteriaceae</taxon>
        <taxon>Brevibacterium</taxon>
    </lineage>
</organism>
<feature type="domain" description="DUF1468" evidence="3">
    <location>
        <begin position="128"/>
        <end position="200"/>
    </location>
</feature>
<evidence type="ECO:0000313" key="4">
    <source>
        <dbReference type="EMBL" id="GAA1518324.1"/>
    </source>
</evidence>
<reference evidence="4 5" key="1">
    <citation type="journal article" date="2019" name="Int. J. Syst. Evol. Microbiol.">
        <title>The Global Catalogue of Microorganisms (GCM) 10K type strain sequencing project: providing services to taxonomists for standard genome sequencing and annotation.</title>
        <authorList>
            <consortium name="The Broad Institute Genomics Platform"/>
            <consortium name="The Broad Institute Genome Sequencing Center for Infectious Disease"/>
            <person name="Wu L."/>
            <person name="Ma J."/>
        </authorList>
    </citation>
    <scope>NUCLEOTIDE SEQUENCE [LARGE SCALE GENOMIC DNA]</scope>
    <source>
        <strain evidence="4 5">JCM 13318</strain>
    </source>
</reference>
<feature type="transmembrane region" description="Helical" evidence="2">
    <location>
        <begin position="177"/>
        <end position="199"/>
    </location>
</feature>
<dbReference type="Pfam" id="PF07331">
    <property type="entry name" value="TctB"/>
    <property type="match status" value="1"/>
</dbReference>
<feature type="transmembrane region" description="Helical" evidence="2">
    <location>
        <begin position="7"/>
        <end position="28"/>
    </location>
</feature>
<dbReference type="RefSeq" id="WP_173154906.1">
    <property type="nucleotide sequence ID" value="NZ_BAAALX010000010.1"/>
</dbReference>
<dbReference type="InterPro" id="IPR009936">
    <property type="entry name" value="DUF1468"/>
</dbReference>
<keyword evidence="2" id="KW-0812">Transmembrane</keyword>
<dbReference type="EMBL" id="BAAALX010000010">
    <property type="protein sequence ID" value="GAA1518324.1"/>
    <property type="molecule type" value="Genomic_DNA"/>
</dbReference>
<feature type="region of interest" description="Disordered" evidence="1">
    <location>
        <begin position="69"/>
        <end position="102"/>
    </location>
</feature>
<accession>A0ABN2AIM3</accession>
<evidence type="ECO:0000259" key="3">
    <source>
        <dbReference type="Pfam" id="PF07331"/>
    </source>
</evidence>
<sequence length="205" mass="21288">MTAFRTDLITGGAMAVIGAVYYIATFSIQETANIVTPRTFPAIVGIGLIVLGLFLAGQAVVRHRKDSLAEAGPGSTGPAESARSARPAESAGDGDGAAASAGESSLETADRSSAQEGVGGIVLEAPPEPQVRKVVFQFALFFVYLAILIPVGFLLSTAAFLMGLTSIYAPEKWIRNLIFSVLFAVVVYAAFVYGLAVYLPVGILG</sequence>
<feature type="transmembrane region" description="Helical" evidence="2">
    <location>
        <begin position="40"/>
        <end position="61"/>
    </location>
</feature>
<proteinExistence type="predicted"/>
<feature type="compositionally biased region" description="Low complexity" evidence="1">
    <location>
        <begin position="78"/>
        <end position="102"/>
    </location>
</feature>
<keyword evidence="2" id="KW-1133">Transmembrane helix</keyword>
<evidence type="ECO:0000256" key="2">
    <source>
        <dbReference type="SAM" id="Phobius"/>
    </source>
</evidence>
<protein>
    <recommendedName>
        <fullName evidence="3">DUF1468 domain-containing protein</fullName>
    </recommendedName>
</protein>
<keyword evidence="5" id="KW-1185">Reference proteome</keyword>
<keyword evidence="2" id="KW-0472">Membrane</keyword>
<comment type="caution">
    <text evidence="4">The sequence shown here is derived from an EMBL/GenBank/DDBJ whole genome shotgun (WGS) entry which is preliminary data.</text>
</comment>
<gene>
    <name evidence="4" type="ORF">GCM10009690_21760</name>
</gene>
<evidence type="ECO:0000313" key="5">
    <source>
        <dbReference type="Proteomes" id="UP001500177"/>
    </source>
</evidence>
<evidence type="ECO:0000256" key="1">
    <source>
        <dbReference type="SAM" id="MobiDB-lite"/>
    </source>
</evidence>